<dbReference type="AlphaFoldDB" id="A0A8H6BYG0"/>
<dbReference type="EMBL" id="JABWAD010000030">
    <property type="protein sequence ID" value="KAF6069775.1"/>
    <property type="molecule type" value="Genomic_DNA"/>
</dbReference>
<reference evidence="2 3" key="1">
    <citation type="submission" date="2020-03" db="EMBL/GenBank/DDBJ databases">
        <title>FDA dAtabase for Regulatory Grade micrObial Sequences (FDA-ARGOS): Supporting development and validation of Infectious Disease Dx tests.</title>
        <authorList>
            <person name="Campos J."/>
            <person name="Goldberg B."/>
            <person name="Tallon L."/>
            <person name="Sadzewicz L."/>
            <person name="Vavikolanu K."/>
            <person name="Mehta A."/>
            <person name="Aluvathingal J."/>
            <person name="Nadendla S."/>
            <person name="Nandy P."/>
            <person name="Geyer C."/>
            <person name="Yan Y."/>
            <person name="Sichtig H."/>
        </authorList>
    </citation>
    <scope>NUCLEOTIDE SEQUENCE [LARGE SCALE GENOMIC DNA]</scope>
    <source>
        <strain evidence="2 3">FDAARGOS_656</strain>
    </source>
</reference>
<gene>
    <name evidence="2" type="ORF">FOB64_002854</name>
</gene>
<proteinExistence type="predicted"/>
<evidence type="ECO:0000313" key="2">
    <source>
        <dbReference type="EMBL" id="KAF6069775.1"/>
    </source>
</evidence>
<feature type="compositionally biased region" description="Low complexity" evidence="1">
    <location>
        <begin position="43"/>
        <end position="57"/>
    </location>
</feature>
<dbReference type="Proteomes" id="UP000536275">
    <property type="component" value="Unassembled WGS sequence"/>
</dbReference>
<feature type="region of interest" description="Disordered" evidence="1">
    <location>
        <begin position="39"/>
        <end position="66"/>
    </location>
</feature>
<sequence>MIPSMTIDQLIESKWYETYESYSINHNLPIDKTIKSSLPSITQEQQQQQQQQQQQEQVPTQTPEIDLTNDIPNIIKLINKQSNVKELSTELTNVLLKYYWVGFDTGYECCNSNK</sequence>
<comment type="caution">
    <text evidence="2">The sequence shown here is derived from an EMBL/GenBank/DDBJ whole genome shotgun (WGS) entry which is preliminary data.</text>
</comment>
<evidence type="ECO:0000256" key="1">
    <source>
        <dbReference type="SAM" id="MobiDB-lite"/>
    </source>
</evidence>
<accession>A0A8H6BYG0</accession>
<evidence type="ECO:0000313" key="3">
    <source>
        <dbReference type="Proteomes" id="UP000536275"/>
    </source>
</evidence>
<organism evidence="2 3">
    <name type="scientific">Candida albicans</name>
    <name type="common">Yeast</name>
    <dbReference type="NCBI Taxonomy" id="5476"/>
    <lineage>
        <taxon>Eukaryota</taxon>
        <taxon>Fungi</taxon>
        <taxon>Dikarya</taxon>
        <taxon>Ascomycota</taxon>
        <taxon>Saccharomycotina</taxon>
        <taxon>Pichiomycetes</taxon>
        <taxon>Debaryomycetaceae</taxon>
        <taxon>Candida/Lodderomyces clade</taxon>
        <taxon>Candida</taxon>
    </lineage>
</organism>
<protein>
    <submittedName>
        <fullName evidence="2">Uncharacterized protein</fullName>
    </submittedName>
</protein>
<name>A0A8H6BYG0_CANAX</name>